<organism evidence="1 2">
    <name type="scientific">Grifola frondosa</name>
    <name type="common">Maitake</name>
    <name type="synonym">Polyporus frondosus</name>
    <dbReference type="NCBI Taxonomy" id="5627"/>
    <lineage>
        <taxon>Eukaryota</taxon>
        <taxon>Fungi</taxon>
        <taxon>Dikarya</taxon>
        <taxon>Basidiomycota</taxon>
        <taxon>Agaricomycotina</taxon>
        <taxon>Agaricomycetes</taxon>
        <taxon>Polyporales</taxon>
        <taxon>Grifolaceae</taxon>
        <taxon>Grifola</taxon>
    </lineage>
</organism>
<evidence type="ECO:0000313" key="2">
    <source>
        <dbReference type="Proteomes" id="UP000092993"/>
    </source>
</evidence>
<proteinExistence type="predicted"/>
<sequence length="81" mass="8993">MSFNRLWIGSTMKGFLRTNNLQRVRTLFQSSGTDPSGQQLFSSRSLGIGKPCPEIDLVQCVPDTAQKLRRGNTSMPGFSRS</sequence>
<dbReference type="Proteomes" id="UP000092993">
    <property type="component" value="Unassembled WGS sequence"/>
</dbReference>
<protein>
    <submittedName>
        <fullName evidence="1">Uncharacterized protein</fullName>
    </submittedName>
</protein>
<reference evidence="1 2" key="1">
    <citation type="submission" date="2016-03" db="EMBL/GenBank/DDBJ databases">
        <title>Whole genome sequencing of Grifola frondosa 9006-11.</title>
        <authorList>
            <person name="Min B."/>
            <person name="Park H."/>
            <person name="Kim J.-G."/>
            <person name="Cho H."/>
            <person name="Oh Y.-L."/>
            <person name="Kong W.-S."/>
            <person name="Choi I.-G."/>
        </authorList>
    </citation>
    <scope>NUCLEOTIDE SEQUENCE [LARGE SCALE GENOMIC DNA]</scope>
    <source>
        <strain evidence="1 2">9006-11</strain>
    </source>
</reference>
<dbReference type="AlphaFoldDB" id="A0A1C7LUW1"/>
<dbReference type="EMBL" id="LUGG01000020">
    <property type="protein sequence ID" value="OBZ68430.1"/>
    <property type="molecule type" value="Genomic_DNA"/>
</dbReference>
<accession>A0A1C7LUW1</accession>
<keyword evidence="2" id="KW-1185">Reference proteome</keyword>
<name>A0A1C7LUW1_GRIFR</name>
<evidence type="ECO:0000313" key="1">
    <source>
        <dbReference type="EMBL" id="OBZ68430.1"/>
    </source>
</evidence>
<comment type="caution">
    <text evidence="1">The sequence shown here is derived from an EMBL/GenBank/DDBJ whole genome shotgun (WGS) entry which is preliminary data.</text>
</comment>
<gene>
    <name evidence="1" type="ORF">A0H81_11568</name>
</gene>